<dbReference type="RefSeq" id="WP_156997749.1">
    <property type="nucleotide sequence ID" value="NZ_BAAANU010000004.1"/>
</dbReference>
<dbReference type="Pfam" id="PF02737">
    <property type="entry name" value="3HCDH_N"/>
    <property type="match status" value="1"/>
</dbReference>
<keyword evidence="8" id="KW-0520">NAD</keyword>
<evidence type="ECO:0000256" key="2">
    <source>
        <dbReference type="ARBA" id="ARBA00005086"/>
    </source>
</evidence>
<keyword evidence="10" id="KW-0456">Lyase</keyword>
<evidence type="ECO:0000313" key="16">
    <source>
        <dbReference type="Proteomes" id="UP001139722"/>
    </source>
</evidence>
<dbReference type="InterPro" id="IPR008927">
    <property type="entry name" value="6-PGluconate_DH-like_C_sf"/>
</dbReference>
<dbReference type="Pfam" id="PF00725">
    <property type="entry name" value="3HCDH"/>
    <property type="match status" value="1"/>
</dbReference>
<dbReference type="EMBL" id="JAMZDY010000001">
    <property type="protein sequence ID" value="MCP2372129.1"/>
    <property type="molecule type" value="Genomic_DNA"/>
</dbReference>
<name>A0A9X2KCZ1_9MICO</name>
<dbReference type="Gene3D" id="1.10.1040.50">
    <property type="match status" value="1"/>
</dbReference>
<evidence type="ECO:0000256" key="11">
    <source>
        <dbReference type="ARBA" id="ARBA00023268"/>
    </source>
</evidence>
<dbReference type="Gene3D" id="3.40.50.720">
    <property type="entry name" value="NAD(P)-binding Rossmann-like Domain"/>
    <property type="match status" value="1"/>
</dbReference>
<dbReference type="InterPro" id="IPR006108">
    <property type="entry name" value="3HC_DH_C"/>
</dbReference>
<dbReference type="InterPro" id="IPR029045">
    <property type="entry name" value="ClpP/crotonase-like_dom_sf"/>
</dbReference>
<dbReference type="InterPro" id="IPR036291">
    <property type="entry name" value="NAD(P)-bd_dom_sf"/>
</dbReference>
<feature type="domain" description="3-hydroxyacyl-CoA dehydrogenase NAD binding" evidence="14">
    <location>
        <begin position="345"/>
        <end position="524"/>
    </location>
</feature>
<keyword evidence="9" id="KW-0443">Lipid metabolism</keyword>
<keyword evidence="5" id="KW-0276">Fatty acid metabolism</keyword>
<dbReference type="CDD" id="cd06558">
    <property type="entry name" value="crotonase-like"/>
    <property type="match status" value="1"/>
</dbReference>
<evidence type="ECO:0000256" key="9">
    <source>
        <dbReference type="ARBA" id="ARBA00023098"/>
    </source>
</evidence>
<evidence type="ECO:0000313" key="15">
    <source>
        <dbReference type="EMBL" id="MCP2372129.1"/>
    </source>
</evidence>
<organism evidence="15 16">
    <name type="scientific">Agromyces terreus</name>
    <dbReference type="NCBI Taxonomy" id="424795"/>
    <lineage>
        <taxon>Bacteria</taxon>
        <taxon>Bacillati</taxon>
        <taxon>Actinomycetota</taxon>
        <taxon>Actinomycetes</taxon>
        <taxon>Micrococcales</taxon>
        <taxon>Microbacteriaceae</taxon>
        <taxon>Agromyces</taxon>
    </lineage>
</organism>
<gene>
    <name evidence="15" type="ORF">BJ978_002805</name>
</gene>
<evidence type="ECO:0000259" key="14">
    <source>
        <dbReference type="Pfam" id="PF02737"/>
    </source>
</evidence>
<evidence type="ECO:0000256" key="8">
    <source>
        <dbReference type="ARBA" id="ARBA00023027"/>
    </source>
</evidence>
<dbReference type="InterPro" id="IPR001753">
    <property type="entry name" value="Enoyl-CoA_hydra/iso"/>
</dbReference>
<keyword evidence="6" id="KW-0442">Lipid degradation</keyword>
<dbReference type="InterPro" id="IPR050136">
    <property type="entry name" value="FA_oxidation_alpha_subunit"/>
</dbReference>
<evidence type="ECO:0000256" key="12">
    <source>
        <dbReference type="ARBA" id="ARBA00049556"/>
    </source>
</evidence>
<dbReference type="SUPFAM" id="SSF52096">
    <property type="entry name" value="ClpP/crotonase"/>
    <property type="match status" value="1"/>
</dbReference>
<evidence type="ECO:0000259" key="13">
    <source>
        <dbReference type="Pfam" id="PF00725"/>
    </source>
</evidence>
<dbReference type="FunFam" id="3.40.50.720:FF:000009">
    <property type="entry name" value="Fatty oxidation complex, alpha subunit"/>
    <property type="match status" value="1"/>
</dbReference>
<keyword evidence="16" id="KW-1185">Reference proteome</keyword>
<accession>A0A9X2KCZ1</accession>
<dbReference type="GO" id="GO:0004300">
    <property type="term" value="F:enoyl-CoA hydratase activity"/>
    <property type="evidence" value="ECO:0007669"/>
    <property type="project" value="TreeGrafter"/>
</dbReference>
<feature type="domain" description="3-hydroxyacyl-CoA dehydrogenase C-terminal" evidence="13">
    <location>
        <begin position="527"/>
        <end position="617"/>
    </location>
</feature>
<evidence type="ECO:0000256" key="3">
    <source>
        <dbReference type="ARBA" id="ARBA00007005"/>
    </source>
</evidence>
<dbReference type="GO" id="GO:0070403">
    <property type="term" value="F:NAD+ binding"/>
    <property type="evidence" value="ECO:0007669"/>
    <property type="project" value="InterPro"/>
</dbReference>
<evidence type="ECO:0000256" key="10">
    <source>
        <dbReference type="ARBA" id="ARBA00023239"/>
    </source>
</evidence>
<dbReference type="GO" id="GO:0006635">
    <property type="term" value="P:fatty acid beta-oxidation"/>
    <property type="evidence" value="ECO:0007669"/>
    <property type="project" value="TreeGrafter"/>
</dbReference>
<comment type="similarity">
    <text evidence="3">In the central section; belongs to the 3-hydroxyacyl-CoA dehydrogenase family.</text>
</comment>
<dbReference type="OrthoDB" id="9771883at2"/>
<sequence>MTDYSTIDFDSLVALAGDDEVVTHSYVRDIRLPSGKILALVTLDNGRDHTRPNTLGAATLLEYASTLDALKARAAAGEIDAVAVTGKPFILAAGADLSKVAEIPDKETAKKFVQLGHHALSKLSEVGVPSFAFTNGLALGGGLEIGLHADYRTVDASAPALALPEVFLGLIPGWGGATILPNLIGIENALKVIIENPLKQNRTMKAQDAFDLGIADAIFPSVSYLEDSLKWADGVIGGTVKVKRPNEPGKLERLAKWDIAIKVARDMLAKRIGTVPQAPYAALDLMKAAKSGTRAEGFQREDEVLADLIAGDQLQASIYSFNLVQKRAKRPAGAPDKAIAKKVTKVGVLGAGYMASQLALLFVRRLRVPVVITDIDRARVDKGVAYIADEIDALLGKGRISPDEANRLKALVTGTTDKADFADCDWVIEAVFEELEIKQDVFAEVEQFISPEAVLATNTSSLSVEQIGAKLAHPERLVGFHFFTPVALMPLIEVVKTSRTDDATLSTAMVTAKNLKKNAVITADTPGFVVNRLLAVLLGEAMKAVDEGTSFETVDTAIAPLGLPMAPSVLLDLVGLKVGAHVLDTHHAAFPDRFYRSENLHRLADYGKLLDKDDKGKVKGFDKGALKIVAGGKSPRSTDEILVALQDGLAREIKLMLDDEVVAAAEDIDLCMILGAGFPFQMGGVTPYLDRVGASERVFGSTFHNPPVRGVEA</sequence>
<dbReference type="PANTHER" id="PTHR43612">
    <property type="entry name" value="TRIFUNCTIONAL ENZYME SUBUNIT ALPHA"/>
    <property type="match status" value="1"/>
</dbReference>
<protein>
    <submittedName>
        <fullName evidence="15">3-hydroxyacyl-CoA dehydrogenase/enoyl-CoA hydratase/carnithine racemase</fullName>
    </submittedName>
</protein>
<reference evidence="15" key="1">
    <citation type="submission" date="2022-06" db="EMBL/GenBank/DDBJ databases">
        <title>Sequencing the genomes of 1000 actinobacteria strains.</title>
        <authorList>
            <person name="Klenk H.-P."/>
        </authorList>
    </citation>
    <scope>NUCLEOTIDE SEQUENCE</scope>
    <source>
        <strain evidence="15">DSM 22016</strain>
    </source>
</reference>
<dbReference type="SUPFAM" id="SSF51735">
    <property type="entry name" value="NAD(P)-binding Rossmann-fold domains"/>
    <property type="match status" value="1"/>
</dbReference>
<keyword evidence="7" id="KW-0560">Oxidoreductase</keyword>
<dbReference type="InterPro" id="IPR006176">
    <property type="entry name" value="3-OHacyl-CoA_DH_NAD-bd"/>
</dbReference>
<evidence type="ECO:0000256" key="5">
    <source>
        <dbReference type="ARBA" id="ARBA00022832"/>
    </source>
</evidence>
<dbReference type="Pfam" id="PF00378">
    <property type="entry name" value="ECH_1"/>
    <property type="match status" value="1"/>
</dbReference>
<comment type="pathway">
    <text evidence="2">Lipid metabolism; butanoate metabolism.</text>
</comment>
<evidence type="ECO:0000256" key="6">
    <source>
        <dbReference type="ARBA" id="ARBA00022963"/>
    </source>
</evidence>
<dbReference type="AlphaFoldDB" id="A0A9X2KCZ1"/>
<comment type="catalytic activity">
    <reaction evidence="12">
        <text>a (3S)-3-hydroxyacyl-CoA + NAD(+) = a 3-oxoacyl-CoA + NADH + H(+)</text>
        <dbReference type="Rhea" id="RHEA:22432"/>
        <dbReference type="ChEBI" id="CHEBI:15378"/>
        <dbReference type="ChEBI" id="CHEBI:57318"/>
        <dbReference type="ChEBI" id="CHEBI:57540"/>
        <dbReference type="ChEBI" id="CHEBI:57945"/>
        <dbReference type="ChEBI" id="CHEBI:90726"/>
        <dbReference type="EC" id="1.1.1.35"/>
    </reaction>
</comment>
<comment type="similarity">
    <text evidence="4">Belongs to the 3-hydroxyacyl-CoA dehydrogenase family.</text>
</comment>
<keyword evidence="11" id="KW-0511">Multifunctional enzyme</keyword>
<evidence type="ECO:0000256" key="4">
    <source>
        <dbReference type="ARBA" id="ARBA00009463"/>
    </source>
</evidence>
<dbReference type="GO" id="GO:0016509">
    <property type="term" value="F:long-chain (3S)-3-hydroxyacyl-CoA dehydrogenase (NAD+) activity"/>
    <property type="evidence" value="ECO:0007669"/>
    <property type="project" value="TreeGrafter"/>
</dbReference>
<proteinExistence type="inferred from homology"/>
<dbReference type="PANTHER" id="PTHR43612:SF3">
    <property type="entry name" value="TRIFUNCTIONAL ENZYME SUBUNIT ALPHA, MITOCHONDRIAL"/>
    <property type="match status" value="1"/>
</dbReference>
<dbReference type="Gene3D" id="3.90.226.10">
    <property type="entry name" value="2-enoyl-CoA Hydratase, Chain A, domain 1"/>
    <property type="match status" value="1"/>
</dbReference>
<evidence type="ECO:0000256" key="1">
    <source>
        <dbReference type="ARBA" id="ARBA00005005"/>
    </source>
</evidence>
<comment type="caution">
    <text evidence="15">The sequence shown here is derived from an EMBL/GenBank/DDBJ whole genome shotgun (WGS) entry which is preliminary data.</text>
</comment>
<comment type="pathway">
    <text evidence="1">Lipid metabolism; fatty acid beta-oxidation.</text>
</comment>
<dbReference type="Proteomes" id="UP001139722">
    <property type="component" value="Unassembled WGS sequence"/>
</dbReference>
<evidence type="ECO:0000256" key="7">
    <source>
        <dbReference type="ARBA" id="ARBA00023002"/>
    </source>
</evidence>
<dbReference type="SUPFAM" id="SSF48179">
    <property type="entry name" value="6-phosphogluconate dehydrogenase C-terminal domain-like"/>
    <property type="match status" value="2"/>
</dbReference>